<name>A0AA88HTU9_ARTSF</name>
<evidence type="ECO:0000259" key="15">
    <source>
        <dbReference type="PROSITE" id="PS50262"/>
    </source>
</evidence>
<keyword evidence="17" id="KW-1185">Reference proteome</keyword>
<proteinExistence type="inferred from homology"/>
<evidence type="ECO:0000256" key="9">
    <source>
        <dbReference type="ARBA" id="ARBA00023170"/>
    </source>
</evidence>
<keyword evidence="4 12" id="KW-0812">Transmembrane</keyword>
<evidence type="ECO:0000256" key="4">
    <source>
        <dbReference type="ARBA" id="ARBA00022692"/>
    </source>
</evidence>
<dbReference type="PRINTS" id="PR00237">
    <property type="entry name" value="GPCRRHODOPSN"/>
</dbReference>
<protein>
    <recommendedName>
        <fullName evidence="15">G-protein coupled receptors family 1 profile domain-containing protein</fullName>
    </recommendedName>
</protein>
<comment type="caution">
    <text evidence="16">The sequence shown here is derived from an EMBL/GenBank/DDBJ whole genome shotgun (WGS) entry which is preliminary data.</text>
</comment>
<dbReference type="SUPFAM" id="SSF81321">
    <property type="entry name" value="Family A G protein-coupled receptor-like"/>
    <property type="match status" value="1"/>
</dbReference>
<feature type="transmembrane region" description="Helical" evidence="14">
    <location>
        <begin position="52"/>
        <end position="78"/>
    </location>
</feature>
<feature type="transmembrane region" description="Helical" evidence="14">
    <location>
        <begin position="263"/>
        <end position="283"/>
    </location>
</feature>
<dbReference type="GO" id="GO:0005886">
    <property type="term" value="C:plasma membrane"/>
    <property type="evidence" value="ECO:0007669"/>
    <property type="project" value="UniProtKB-SubCell"/>
</dbReference>
<keyword evidence="10 12" id="KW-0807">Transducer</keyword>
<dbReference type="InterPro" id="IPR001418">
    <property type="entry name" value="Opioid_rcpt"/>
</dbReference>
<feature type="region of interest" description="Disordered" evidence="13">
    <location>
        <begin position="399"/>
        <end position="421"/>
    </location>
</feature>
<dbReference type="PANTHER" id="PTHR24229">
    <property type="entry name" value="NEUROPEPTIDES RECEPTOR"/>
    <property type="match status" value="1"/>
</dbReference>
<feature type="transmembrane region" description="Helical" evidence="14">
    <location>
        <begin position="218"/>
        <end position="242"/>
    </location>
</feature>
<dbReference type="Gene3D" id="1.20.1070.10">
    <property type="entry name" value="Rhodopsin 7-helix transmembrane proteins"/>
    <property type="match status" value="1"/>
</dbReference>
<dbReference type="GO" id="GO:0043005">
    <property type="term" value="C:neuron projection"/>
    <property type="evidence" value="ECO:0007669"/>
    <property type="project" value="TreeGrafter"/>
</dbReference>
<dbReference type="PROSITE" id="PS00237">
    <property type="entry name" value="G_PROTEIN_RECEP_F1_1"/>
    <property type="match status" value="1"/>
</dbReference>
<dbReference type="GO" id="GO:0042277">
    <property type="term" value="F:peptide binding"/>
    <property type="evidence" value="ECO:0007669"/>
    <property type="project" value="TreeGrafter"/>
</dbReference>
<keyword evidence="5 14" id="KW-1133">Transmembrane helix</keyword>
<feature type="transmembrane region" description="Helical" evidence="14">
    <location>
        <begin position="166"/>
        <end position="187"/>
    </location>
</feature>
<evidence type="ECO:0000256" key="2">
    <source>
        <dbReference type="ARBA" id="ARBA00010663"/>
    </source>
</evidence>
<comment type="similarity">
    <text evidence="2 12">Belongs to the G-protein coupled receptor 1 family.</text>
</comment>
<feature type="transmembrane region" description="Helical" evidence="14">
    <location>
        <begin position="90"/>
        <end position="113"/>
    </location>
</feature>
<sequence>MEEDTTANVLGVSDLNDPYNNLSIDNCFVEMLNTTNEVDPTFQPPKTIGFDRVILCMFYVIVGLAGIFGNTLVMYVVLRYSKMQTTTNRYILNLALADGLYLLGIPFLLVAMFSDGWPLGYVMCKVYMTQTSISQFASSFLLAIMSADRYIAVCHPINSPKFRTPTISKVVALTAWTTSALMVIPVFKYSNLVTPPNGTQTCNIVWPEPGFIAGPTALTLYTFLISFALPLCLIAKFYYMVVKKLKIVGMRNRSQEKKKSHRKVTKMVLTVITAYIICWSPYWSLQLALTFNGARERMSHVTVVLFVLTGAFAYLNSAMNPILYAFLSDNFRKSFLKACTCTRRQDVNALLNIDNSIFTHKRSEKQSRSKNPQKKIRTATLNEDDNAVEISNVVTLTTKAMSPPENPTEEINGNKHAITTL</sequence>
<accession>A0AA88HTU9</accession>
<evidence type="ECO:0000256" key="3">
    <source>
        <dbReference type="ARBA" id="ARBA00022475"/>
    </source>
</evidence>
<dbReference type="InterPro" id="IPR000276">
    <property type="entry name" value="GPCR_Rhodpsn"/>
</dbReference>
<dbReference type="Proteomes" id="UP001187531">
    <property type="component" value="Unassembled WGS sequence"/>
</dbReference>
<organism evidence="16 17">
    <name type="scientific">Artemia franciscana</name>
    <name type="common">Brine shrimp</name>
    <name type="synonym">Artemia sanfranciscana</name>
    <dbReference type="NCBI Taxonomy" id="6661"/>
    <lineage>
        <taxon>Eukaryota</taxon>
        <taxon>Metazoa</taxon>
        <taxon>Ecdysozoa</taxon>
        <taxon>Arthropoda</taxon>
        <taxon>Crustacea</taxon>
        <taxon>Branchiopoda</taxon>
        <taxon>Anostraca</taxon>
        <taxon>Artemiidae</taxon>
        <taxon>Artemia</taxon>
    </lineage>
</organism>
<feature type="transmembrane region" description="Helical" evidence="14">
    <location>
        <begin position="303"/>
        <end position="327"/>
    </location>
</feature>
<evidence type="ECO:0000313" key="17">
    <source>
        <dbReference type="Proteomes" id="UP001187531"/>
    </source>
</evidence>
<keyword evidence="7 14" id="KW-0472">Membrane</keyword>
<evidence type="ECO:0000256" key="8">
    <source>
        <dbReference type="ARBA" id="ARBA00023139"/>
    </source>
</evidence>
<dbReference type="InterPro" id="IPR017452">
    <property type="entry name" value="GPCR_Rhodpsn_7TM"/>
</dbReference>
<keyword evidence="8" id="KW-0564">Palmitate</keyword>
<feature type="domain" description="G-protein coupled receptors family 1 profile" evidence="15">
    <location>
        <begin position="69"/>
        <end position="324"/>
    </location>
</feature>
<evidence type="ECO:0000256" key="5">
    <source>
        <dbReference type="ARBA" id="ARBA00022989"/>
    </source>
</evidence>
<keyword evidence="9 12" id="KW-0675">Receptor</keyword>
<dbReference type="Pfam" id="PF00001">
    <property type="entry name" value="7tm_1"/>
    <property type="match status" value="1"/>
</dbReference>
<evidence type="ECO:0000256" key="6">
    <source>
        <dbReference type="ARBA" id="ARBA00023040"/>
    </source>
</evidence>
<evidence type="ECO:0000256" key="7">
    <source>
        <dbReference type="ARBA" id="ARBA00023136"/>
    </source>
</evidence>
<dbReference type="PANTHER" id="PTHR24229:SF40">
    <property type="entry name" value="ALLATOSTATIN C RECEPTOR 1-RELATED"/>
    <property type="match status" value="1"/>
</dbReference>
<evidence type="ECO:0000256" key="1">
    <source>
        <dbReference type="ARBA" id="ARBA00004651"/>
    </source>
</evidence>
<dbReference type="PROSITE" id="PS50262">
    <property type="entry name" value="G_PROTEIN_RECEP_F1_2"/>
    <property type="match status" value="1"/>
</dbReference>
<evidence type="ECO:0000256" key="12">
    <source>
        <dbReference type="RuleBase" id="RU000688"/>
    </source>
</evidence>
<dbReference type="PRINTS" id="PR00384">
    <property type="entry name" value="OPIOIDR"/>
</dbReference>
<dbReference type="GO" id="GO:0004985">
    <property type="term" value="F:G protein-coupled opioid receptor activity"/>
    <property type="evidence" value="ECO:0007669"/>
    <property type="project" value="InterPro"/>
</dbReference>
<keyword evidence="3" id="KW-1003">Cell membrane</keyword>
<evidence type="ECO:0000256" key="13">
    <source>
        <dbReference type="SAM" id="MobiDB-lite"/>
    </source>
</evidence>
<dbReference type="AlphaFoldDB" id="A0AA88HTU9"/>
<dbReference type="EMBL" id="JAVRJZ010000016">
    <property type="protein sequence ID" value="KAK2710957.1"/>
    <property type="molecule type" value="Genomic_DNA"/>
</dbReference>
<dbReference type="SMART" id="SM01381">
    <property type="entry name" value="7TM_GPCR_Srsx"/>
    <property type="match status" value="1"/>
</dbReference>
<evidence type="ECO:0000256" key="11">
    <source>
        <dbReference type="ARBA" id="ARBA00023288"/>
    </source>
</evidence>
<feature type="transmembrane region" description="Helical" evidence="14">
    <location>
        <begin position="133"/>
        <end position="154"/>
    </location>
</feature>
<evidence type="ECO:0000313" key="16">
    <source>
        <dbReference type="EMBL" id="KAK2710957.1"/>
    </source>
</evidence>
<comment type="subcellular location">
    <subcellularLocation>
        <location evidence="1">Cell membrane</location>
        <topology evidence="1">Multi-pass membrane protein</topology>
    </subcellularLocation>
</comment>
<keyword evidence="11" id="KW-0449">Lipoprotein</keyword>
<gene>
    <name evidence="16" type="ORF">QYM36_012204</name>
</gene>
<keyword evidence="6 12" id="KW-0297">G-protein coupled receptor</keyword>
<reference evidence="16" key="1">
    <citation type="submission" date="2023-07" db="EMBL/GenBank/DDBJ databases">
        <title>Chromosome-level genome assembly of Artemia franciscana.</title>
        <authorList>
            <person name="Jo E."/>
        </authorList>
    </citation>
    <scope>NUCLEOTIDE SEQUENCE</scope>
    <source>
        <tissue evidence="16">Whole body</tissue>
    </source>
</reference>
<evidence type="ECO:0000256" key="14">
    <source>
        <dbReference type="SAM" id="Phobius"/>
    </source>
</evidence>
<evidence type="ECO:0000256" key="10">
    <source>
        <dbReference type="ARBA" id="ARBA00023224"/>
    </source>
</evidence>